<dbReference type="GO" id="GO:0006915">
    <property type="term" value="P:apoptotic process"/>
    <property type="evidence" value="ECO:0007669"/>
    <property type="project" value="UniProtKB-UniRule"/>
</dbReference>
<name>A0AAE0YPA9_9GAST</name>
<comment type="subcellular location">
    <subcellularLocation>
        <location evidence="15">Cytoplasm</location>
    </subcellularLocation>
    <subcellularLocation>
        <location evidence="1 15">Nucleus</location>
    </subcellularLocation>
    <text evidence="15">Localizes at sites of DNA damage at double-strand breaks (DSBs).</text>
</comment>
<evidence type="ECO:0000256" key="15">
    <source>
        <dbReference type="RuleBase" id="RU368019"/>
    </source>
</evidence>
<dbReference type="GO" id="GO:0070552">
    <property type="term" value="C:BRISC complex"/>
    <property type="evidence" value="ECO:0007669"/>
    <property type="project" value="UniProtKB-UniRule"/>
</dbReference>
<keyword evidence="4 15" id="KW-0132">Cell division</keyword>
<accession>A0AAE0YPA9</accession>
<evidence type="ECO:0000256" key="11">
    <source>
        <dbReference type="ARBA" id="ARBA00023204"/>
    </source>
</evidence>
<keyword evidence="11 15" id="KW-0234">DNA repair</keyword>
<organism evidence="16 17">
    <name type="scientific">Elysia crispata</name>
    <name type="common">lettuce slug</name>
    <dbReference type="NCBI Taxonomy" id="231223"/>
    <lineage>
        <taxon>Eukaryota</taxon>
        <taxon>Metazoa</taxon>
        <taxon>Spiralia</taxon>
        <taxon>Lophotrochozoa</taxon>
        <taxon>Mollusca</taxon>
        <taxon>Gastropoda</taxon>
        <taxon>Heterobranchia</taxon>
        <taxon>Euthyneura</taxon>
        <taxon>Panpulmonata</taxon>
        <taxon>Sacoglossa</taxon>
        <taxon>Placobranchoidea</taxon>
        <taxon>Plakobranchidae</taxon>
        <taxon>Elysia</taxon>
    </lineage>
</organism>
<evidence type="ECO:0000256" key="6">
    <source>
        <dbReference type="ARBA" id="ARBA00022737"/>
    </source>
</evidence>
<keyword evidence="8 15" id="KW-0498">Mitosis</keyword>
<evidence type="ECO:0000256" key="5">
    <source>
        <dbReference type="ARBA" id="ARBA00022703"/>
    </source>
</evidence>
<evidence type="ECO:0000256" key="8">
    <source>
        <dbReference type="ARBA" id="ARBA00022776"/>
    </source>
</evidence>
<dbReference type="GO" id="GO:0051301">
    <property type="term" value="P:cell division"/>
    <property type="evidence" value="ECO:0007669"/>
    <property type="project" value="UniProtKB-UniRule"/>
</dbReference>
<keyword evidence="5 15" id="KW-0053">Apoptosis</keyword>
<comment type="function">
    <text evidence="15">May play a role in homeostasis or cellular differentiation in cells of neural, epithelial and germline origins. May also act as a death receptor-associated anti-apoptotic protein, which inhibits the mitochondrial apoptotic pathway.</text>
</comment>
<keyword evidence="6" id="KW-0677">Repeat</keyword>
<dbReference type="GO" id="GO:0006302">
    <property type="term" value="P:double-strand break repair"/>
    <property type="evidence" value="ECO:0007669"/>
    <property type="project" value="UniProtKB-UniRule"/>
</dbReference>
<evidence type="ECO:0000256" key="3">
    <source>
        <dbReference type="ARBA" id="ARBA00022490"/>
    </source>
</evidence>
<keyword evidence="9 15" id="KW-0833">Ubl conjugation pathway</keyword>
<comment type="domain">
    <text evidence="15">Contains 2 ubiquitin-conjugating enzyme family-like (UEV-like) regions. These regions lack the critical Cys residues required for ubiquitination but retain the ability to bind ubiquitin.</text>
</comment>
<comment type="subunit">
    <text evidence="15">Component of the ARISC complex. Component of the BRCA1-A complex. Component of the BRISC complex. Binds polyubiquitin.</text>
</comment>
<keyword evidence="12 15" id="KW-0539">Nucleus</keyword>
<dbReference type="CDD" id="cd23664">
    <property type="entry name" value="BRE"/>
    <property type="match status" value="1"/>
</dbReference>
<keyword evidence="17" id="KW-1185">Reference proteome</keyword>
<evidence type="ECO:0000256" key="4">
    <source>
        <dbReference type="ARBA" id="ARBA00022618"/>
    </source>
</evidence>
<evidence type="ECO:0000313" key="17">
    <source>
        <dbReference type="Proteomes" id="UP001283361"/>
    </source>
</evidence>
<evidence type="ECO:0000256" key="7">
    <source>
        <dbReference type="ARBA" id="ARBA00022763"/>
    </source>
</evidence>
<dbReference type="GO" id="GO:0031593">
    <property type="term" value="F:polyubiquitin modification-dependent protein binding"/>
    <property type="evidence" value="ECO:0007669"/>
    <property type="project" value="UniProtKB-UniRule"/>
</dbReference>
<evidence type="ECO:0000256" key="9">
    <source>
        <dbReference type="ARBA" id="ARBA00022786"/>
    </source>
</evidence>
<dbReference type="GO" id="GO:0005737">
    <property type="term" value="C:cytoplasm"/>
    <property type="evidence" value="ECO:0007669"/>
    <property type="project" value="UniProtKB-SubCell"/>
</dbReference>
<dbReference type="Pfam" id="PF06113">
    <property type="entry name" value="BRE"/>
    <property type="match status" value="1"/>
</dbReference>
<proteinExistence type="inferred from homology"/>
<protein>
    <recommendedName>
        <fullName evidence="2 15">BRISC and BRCA1-A complex member 2</fullName>
    </recommendedName>
</protein>
<dbReference type="Proteomes" id="UP001283361">
    <property type="component" value="Unassembled WGS sequence"/>
</dbReference>
<gene>
    <name evidence="16" type="ORF">RRG08_005958</name>
</gene>
<reference evidence="16" key="1">
    <citation type="journal article" date="2023" name="G3 (Bethesda)">
        <title>A reference genome for the long-term kleptoplast-retaining sea slug Elysia crispata morphotype clarki.</title>
        <authorList>
            <person name="Eastman K.E."/>
            <person name="Pendleton A.L."/>
            <person name="Shaikh M.A."/>
            <person name="Suttiyut T."/>
            <person name="Ogas R."/>
            <person name="Tomko P."/>
            <person name="Gavelis G."/>
            <person name="Widhalm J.R."/>
            <person name="Wisecaver J.H."/>
        </authorList>
    </citation>
    <scope>NUCLEOTIDE SEQUENCE</scope>
    <source>
        <strain evidence="16">ECLA1</strain>
    </source>
</reference>
<comment type="similarity">
    <text evidence="14 15">Belongs to the BABAM2 family.</text>
</comment>
<evidence type="ECO:0000256" key="14">
    <source>
        <dbReference type="ARBA" id="ARBA00025766"/>
    </source>
</evidence>
<comment type="caution">
    <text evidence="16">The sequence shown here is derived from an EMBL/GenBank/DDBJ whole genome shotgun (WGS) entry which is preliminary data.</text>
</comment>
<keyword evidence="7 15" id="KW-0227">DNA damage</keyword>
<dbReference type="GO" id="GO:0070531">
    <property type="term" value="C:BRCA1-A complex"/>
    <property type="evidence" value="ECO:0007669"/>
    <property type="project" value="UniProtKB-UniRule"/>
</dbReference>
<evidence type="ECO:0000256" key="2">
    <source>
        <dbReference type="ARBA" id="ARBA00019438"/>
    </source>
</evidence>
<dbReference type="AlphaFoldDB" id="A0AAE0YPA9"/>
<dbReference type="GO" id="GO:0006325">
    <property type="term" value="P:chromatin organization"/>
    <property type="evidence" value="ECO:0007669"/>
    <property type="project" value="UniProtKB-UniRule"/>
</dbReference>
<keyword evidence="13 15" id="KW-0131">Cell cycle</keyword>
<evidence type="ECO:0000313" key="16">
    <source>
        <dbReference type="EMBL" id="KAK3753369.1"/>
    </source>
</evidence>
<dbReference type="PANTHER" id="PTHR15189">
    <property type="entry name" value="BRISC AND BRCA1-A COMPLEX MEMBER 2"/>
    <property type="match status" value="1"/>
</dbReference>
<evidence type="ECO:0000256" key="1">
    <source>
        <dbReference type="ARBA" id="ARBA00004123"/>
    </source>
</evidence>
<dbReference type="PANTHER" id="PTHR15189:SF7">
    <property type="entry name" value="BRISC AND BRCA1-A COMPLEX MEMBER 2"/>
    <property type="match status" value="1"/>
</dbReference>
<sequence>MVPDNYVETIDKFNFLIRPYLDCLLSHPNDKINLTSDPVRITDCFSGCLNSSTKDQLKCDRFTLKIPYAQQILSWQVIFDASNLKEPPDFIFDAEDHDFHPPLADINSLVCWDWQNRESLVAVVTELLEHYQAYQLDRVNSNSTLHRHLRSLLAERPANMQLIVNRAERGLGTLNCLMKVAVDFSSIPTYLVSENPGRDGATLHVCIPYPESSSIQAQLYLSPSVENAFGGSSELRIPAFQSGMLMGDYFANVKGLLENQVRLISEGFEKRKDYIAAFINHLGKSVLEYDVQSFSKITLLWEWNDFFFTFTVELPLYFPMDQPTFILKSVYHNQHKRPYTEKYSDFPYSPRWSGNEMVKRASTFVLATIKDFQKASVNHSDK</sequence>
<dbReference type="GO" id="GO:0045739">
    <property type="term" value="P:positive regulation of DNA repair"/>
    <property type="evidence" value="ECO:0007669"/>
    <property type="project" value="UniProtKB-UniRule"/>
</dbReference>
<evidence type="ECO:0000256" key="10">
    <source>
        <dbReference type="ARBA" id="ARBA00022853"/>
    </source>
</evidence>
<dbReference type="GO" id="GO:0010212">
    <property type="term" value="P:response to ionizing radiation"/>
    <property type="evidence" value="ECO:0007669"/>
    <property type="project" value="UniProtKB-UniRule"/>
</dbReference>
<keyword evidence="3 15" id="KW-0963">Cytoplasm</keyword>
<dbReference type="EMBL" id="JAWDGP010005713">
    <property type="protein sequence ID" value="KAK3753369.1"/>
    <property type="molecule type" value="Genomic_DNA"/>
</dbReference>
<keyword evidence="10 15" id="KW-0156">Chromatin regulator</keyword>
<dbReference type="InterPro" id="IPR010358">
    <property type="entry name" value="BRE"/>
</dbReference>
<evidence type="ECO:0000256" key="13">
    <source>
        <dbReference type="ARBA" id="ARBA00023306"/>
    </source>
</evidence>
<dbReference type="GO" id="GO:0007095">
    <property type="term" value="P:mitotic G2 DNA damage checkpoint signaling"/>
    <property type="evidence" value="ECO:0007669"/>
    <property type="project" value="UniProtKB-UniRule"/>
</dbReference>
<evidence type="ECO:0000256" key="12">
    <source>
        <dbReference type="ARBA" id="ARBA00023242"/>
    </source>
</evidence>